<sequence>MTQSVAIILLNWNSYKDTKECMESLELLDYATYHVYVVDNASTDGSAERLKKDDQEALYSFEWTFLASPRNLGFAGGNNIAIKQASIEGFDFIWLLNNDTEVEAQSLSTLVEPMLVDHTIGITGSKIYFANSDVIWFAGGKINARNGAHAHIGMRKKDQGQFDQKKDVNYIVGCSLLIRSEIVQEIGVLEEDYFLYYEDVDWNLRALEKGWRIQYIPTSIIWHKVSQSIKSSELSALSTYYIIRNAYVMAVKFHEKPFQVRACLRLGRNIIWYHLKIIIRKQDHKRRRSALIFAAAGDALKGKTGQFVQQKTKMRTTYGTRKSS</sequence>
<evidence type="ECO:0000256" key="4">
    <source>
        <dbReference type="ARBA" id="ARBA00022679"/>
    </source>
</evidence>
<comment type="similarity">
    <text evidence="2">Belongs to the glycosyltransferase 2 family.</text>
</comment>
<dbReference type="InterPro" id="IPR001173">
    <property type="entry name" value="Glyco_trans_2-like"/>
</dbReference>
<accession>A0ABT9YGD0</accession>
<evidence type="ECO:0000256" key="3">
    <source>
        <dbReference type="ARBA" id="ARBA00022676"/>
    </source>
</evidence>
<dbReference type="PANTHER" id="PTHR43179:SF12">
    <property type="entry name" value="GALACTOFURANOSYLTRANSFERASE GLFT2"/>
    <property type="match status" value="1"/>
</dbReference>
<dbReference type="SUPFAM" id="SSF53448">
    <property type="entry name" value="Nucleotide-diphospho-sugar transferases"/>
    <property type="match status" value="1"/>
</dbReference>
<dbReference type="PANTHER" id="PTHR43179">
    <property type="entry name" value="RHAMNOSYLTRANSFERASE WBBL"/>
    <property type="match status" value="1"/>
</dbReference>
<dbReference type="Gene3D" id="3.90.550.10">
    <property type="entry name" value="Spore Coat Polysaccharide Biosynthesis Protein SpsA, Chain A"/>
    <property type="match status" value="1"/>
</dbReference>
<dbReference type="RefSeq" id="WP_306981793.1">
    <property type="nucleotide sequence ID" value="NZ_JAUSUA010000002.1"/>
</dbReference>
<comment type="caution">
    <text evidence="6">The sequence shown here is derived from an EMBL/GenBank/DDBJ whole genome shotgun (WGS) entry which is preliminary data.</text>
</comment>
<dbReference type="CDD" id="cd04186">
    <property type="entry name" value="GT_2_like_c"/>
    <property type="match status" value="1"/>
</dbReference>
<evidence type="ECO:0000256" key="2">
    <source>
        <dbReference type="ARBA" id="ARBA00006739"/>
    </source>
</evidence>
<evidence type="ECO:0000313" key="6">
    <source>
        <dbReference type="EMBL" id="MDQ0206916.1"/>
    </source>
</evidence>
<gene>
    <name evidence="6" type="ORF">J2S05_001715</name>
</gene>
<feature type="domain" description="Glycosyltransferase 2-like" evidence="5">
    <location>
        <begin position="7"/>
        <end position="186"/>
    </location>
</feature>
<keyword evidence="7" id="KW-1185">Reference proteome</keyword>
<reference evidence="6 7" key="1">
    <citation type="submission" date="2023-07" db="EMBL/GenBank/DDBJ databases">
        <title>Genomic Encyclopedia of Type Strains, Phase IV (KMG-IV): sequencing the most valuable type-strain genomes for metagenomic binning, comparative biology and taxonomic classification.</title>
        <authorList>
            <person name="Goeker M."/>
        </authorList>
    </citation>
    <scope>NUCLEOTIDE SEQUENCE [LARGE SCALE GENOMIC DNA]</scope>
    <source>
        <strain evidence="6 7">DSM 19154</strain>
    </source>
</reference>
<dbReference type="InterPro" id="IPR029044">
    <property type="entry name" value="Nucleotide-diphossugar_trans"/>
</dbReference>
<name>A0ABT9YGD0_9BACI</name>
<protein>
    <submittedName>
        <fullName evidence="6">GT2 family glycosyltransferase</fullName>
    </submittedName>
</protein>
<keyword evidence="3" id="KW-0328">Glycosyltransferase</keyword>
<dbReference type="Pfam" id="PF00535">
    <property type="entry name" value="Glycos_transf_2"/>
    <property type="match status" value="1"/>
</dbReference>
<comment type="pathway">
    <text evidence="1">Cell wall biogenesis; cell wall polysaccharide biosynthesis.</text>
</comment>
<keyword evidence="4" id="KW-0808">Transferase</keyword>
<evidence type="ECO:0000256" key="1">
    <source>
        <dbReference type="ARBA" id="ARBA00004776"/>
    </source>
</evidence>
<proteinExistence type="inferred from homology"/>
<organism evidence="6 7">
    <name type="scientific">Alkalicoccobacillus murimartini</name>
    <dbReference type="NCBI Taxonomy" id="171685"/>
    <lineage>
        <taxon>Bacteria</taxon>
        <taxon>Bacillati</taxon>
        <taxon>Bacillota</taxon>
        <taxon>Bacilli</taxon>
        <taxon>Bacillales</taxon>
        <taxon>Bacillaceae</taxon>
        <taxon>Alkalicoccobacillus</taxon>
    </lineage>
</organism>
<evidence type="ECO:0000259" key="5">
    <source>
        <dbReference type="Pfam" id="PF00535"/>
    </source>
</evidence>
<evidence type="ECO:0000313" key="7">
    <source>
        <dbReference type="Proteomes" id="UP001225034"/>
    </source>
</evidence>
<dbReference type="EMBL" id="JAUSUA010000002">
    <property type="protein sequence ID" value="MDQ0206916.1"/>
    <property type="molecule type" value="Genomic_DNA"/>
</dbReference>
<dbReference type="Proteomes" id="UP001225034">
    <property type="component" value="Unassembled WGS sequence"/>
</dbReference>